<evidence type="ECO:0000313" key="3">
    <source>
        <dbReference type="Proteomes" id="UP000821866"/>
    </source>
</evidence>
<feature type="compositionally biased region" description="Basic and acidic residues" evidence="1">
    <location>
        <begin position="170"/>
        <end position="179"/>
    </location>
</feature>
<comment type="caution">
    <text evidence="2">The sequence shown here is derived from an EMBL/GenBank/DDBJ whole genome shotgun (WGS) entry which is preliminary data.</text>
</comment>
<dbReference type="AlphaFoldDB" id="A0A9J6DA43"/>
<gene>
    <name evidence="2" type="ORF">HPB51_014001</name>
</gene>
<organism evidence="2 3">
    <name type="scientific">Rhipicephalus microplus</name>
    <name type="common">Cattle tick</name>
    <name type="synonym">Boophilus microplus</name>
    <dbReference type="NCBI Taxonomy" id="6941"/>
    <lineage>
        <taxon>Eukaryota</taxon>
        <taxon>Metazoa</taxon>
        <taxon>Ecdysozoa</taxon>
        <taxon>Arthropoda</taxon>
        <taxon>Chelicerata</taxon>
        <taxon>Arachnida</taxon>
        <taxon>Acari</taxon>
        <taxon>Parasitiformes</taxon>
        <taxon>Ixodida</taxon>
        <taxon>Ixodoidea</taxon>
        <taxon>Ixodidae</taxon>
        <taxon>Rhipicephalinae</taxon>
        <taxon>Rhipicephalus</taxon>
        <taxon>Boophilus</taxon>
    </lineage>
</organism>
<reference evidence="2" key="2">
    <citation type="submission" date="2021-09" db="EMBL/GenBank/DDBJ databases">
        <authorList>
            <person name="Jia N."/>
            <person name="Wang J."/>
            <person name="Shi W."/>
            <person name="Du L."/>
            <person name="Sun Y."/>
            <person name="Zhan W."/>
            <person name="Jiang J."/>
            <person name="Wang Q."/>
            <person name="Zhang B."/>
            <person name="Ji P."/>
            <person name="Sakyi L.B."/>
            <person name="Cui X."/>
            <person name="Yuan T."/>
            <person name="Jiang B."/>
            <person name="Yang W."/>
            <person name="Lam T.T.-Y."/>
            <person name="Chang Q."/>
            <person name="Ding S."/>
            <person name="Wang X."/>
            <person name="Zhu J."/>
            <person name="Ruan X."/>
            <person name="Zhao L."/>
            <person name="Wei J."/>
            <person name="Que T."/>
            <person name="Du C."/>
            <person name="Cheng J."/>
            <person name="Dai P."/>
            <person name="Han X."/>
            <person name="Huang E."/>
            <person name="Gao Y."/>
            <person name="Liu J."/>
            <person name="Shao H."/>
            <person name="Ye R."/>
            <person name="Li L."/>
            <person name="Wei W."/>
            <person name="Wang X."/>
            <person name="Wang C."/>
            <person name="Huo Q."/>
            <person name="Li W."/>
            <person name="Guo W."/>
            <person name="Chen H."/>
            <person name="Chen S."/>
            <person name="Zhou L."/>
            <person name="Zhou L."/>
            <person name="Ni X."/>
            <person name="Tian J."/>
            <person name="Zhou Y."/>
            <person name="Sheng Y."/>
            <person name="Liu T."/>
            <person name="Pan Y."/>
            <person name="Xia L."/>
            <person name="Li J."/>
            <person name="Zhao F."/>
            <person name="Cao W."/>
        </authorList>
    </citation>
    <scope>NUCLEOTIDE SEQUENCE</scope>
    <source>
        <strain evidence="2">Rmic-2018</strain>
        <tissue evidence="2">Larvae</tissue>
    </source>
</reference>
<name>A0A9J6DA43_RHIMP</name>
<accession>A0A9J6DA43</accession>
<evidence type="ECO:0000256" key="1">
    <source>
        <dbReference type="SAM" id="MobiDB-lite"/>
    </source>
</evidence>
<feature type="region of interest" description="Disordered" evidence="1">
    <location>
        <begin position="153"/>
        <end position="179"/>
    </location>
</feature>
<reference evidence="2" key="1">
    <citation type="journal article" date="2020" name="Cell">
        <title>Large-Scale Comparative Analyses of Tick Genomes Elucidate Their Genetic Diversity and Vector Capacities.</title>
        <authorList>
            <consortium name="Tick Genome and Microbiome Consortium (TIGMIC)"/>
            <person name="Jia N."/>
            <person name="Wang J."/>
            <person name="Shi W."/>
            <person name="Du L."/>
            <person name="Sun Y."/>
            <person name="Zhan W."/>
            <person name="Jiang J.F."/>
            <person name="Wang Q."/>
            <person name="Zhang B."/>
            <person name="Ji P."/>
            <person name="Bell-Sakyi L."/>
            <person name="Cui X.M."/>
            <person name="Yuan T.T."/>
            <person name="Jiang B.G."/>
            <person name="Yang W.F."/>
            <person name="Lam T.T."/>
            <person name="Chang Q.C."/>
            <person name="Ding S.J."/>
            <person name="Wang X.J."/>
            <person name="Zhu J.G."/>
            <person name="Ruan X.D."/>
            <person name="Zhao L."/>
            <person name="Wei J.T."/>
            <person name="Ye R.Z."/>
            <person name="Que T.C."/>
            <person name="Du C.H."/>
            <person name="Zhou Y.H."/>
            <person name="Cheng J.X."/>
            <person name="Dai P.F."/>
            <person name="Guo W.B."/>
            <person name="Han X.H."/>
            <person name="Huang E.J."/>
            <person name="Li L.F."/>
            <person name="Wei W."/>
            <person name="Gao Y.C."/>
            <person name="Liu J.Z."/>
            <person name="Shao H.Z."/>
            <person name="Wang X."/>
            <person name="Wang C.C."/>
            <person name="Yang T.C."/>
            <person name="Huo Q.B."/>
            <person name="Li W."/>
            <person name="Chen H.Y."/>
            <person name="Chen S.E."/>
            <person name="Zhou L.G."/>
            <person name="Ni X.B."/>
            <person name="Tian J.H."/>
            <person name="Sheng Y."/>
            <person name="Liu T."/>
            <person name="Pan Y.S."/>
            <person name="Xia L.Y."/>
            <person name="Li J."/>
            <person name="Zhao F."/>
            <person name="Cao W.C."/>
        </authorList>
    </citation>
    <scope>NUCLEOTIDE SEQUENCE</scope>
    <source>
        <strain evidence="2">Rmic-2018</strain>
    </source>
</reference>
<protein>
    <submittedName>
        <fullName evidence="2">Uncharacterized protein</fullName>
    </submittedName>
</protein>
<proteinExistence type="predicted"/>
<sequence>MTVPNCFKCACFSVCAGNADDASDTIDQTLDIIDKACKTLLAEVLEWQGVMESISFPDFRDTDIDVQTSPGMSDEAIVASVFEVSPHYSNEDDTESDNTGDLGPTVAEAAHCVSIMRVFAEKRGLAEKLARSINRLPLSRSISRSLLLADIVQSQSSPPPVESSPPLTRSESRSPVRRA</sequence>
<dbReference type="EMBL" id="JABSTU010000010">
    <property type="protein sequence ID" value="KAH8018935.1"/>
    <property type="molecule type" value="Genomic_DNA"/>
</dbReference>
<dbReference type="Proteomes" id="UP000821866">
    <property type="component" value="Chromosome 8"/>
</dbReference>
<evidence type="ECO:0000313" key="2">
    <source>
        <dbReference type="EMBL" id="KAH8018935.1"/>
    </source>
</evidence>
<keyword evidence="3" id="KW-1185">Reference proteome</keyword>